<evidence type="ECO:0000313" key="5">
    <source>
        <dbReference type="EMBL" id="QTX13033.1"/>
    </source>
</evidence>
<dbReference type="RefSeq" id="WP_207249189.1">
    <property type="nucleotide sequence ID" value="NZ_CP072750.1"/>
</dbReference>
<geneLocation type="plasmid" evidence="5">
    <name>pTfr153</name>
</geneLocation>
<dbReference type="InterPro" id="IPR014142">
    <property type="entry name" value="TrbG_Ti"/>
</dbReference>
<dbReference type="EMBL" id="CP072750">
    <property type="protein sequence ID" value="QTX13033.1"/>
    <property type="molecule type" value="Genomic_DNA"/>
</dbReference>
<evidence type="ECO:0000256" key="2">
    <source>
        <dbReference type="ARBA" id="ARBA00022729"/>
    </source>
</evidence>
<proteinExistence type="inferred from homology"/>
<dbReference type="NCBIfam" id="TIGR02775">
    <property type="entry name" value="TrbG_Ti"/>
    <property type="match status" value="1"/>
</dbReference>
<dbReference type="InterPro" id="IPR038161">
    <property type="entry name" value="VirB9/CagX/TrbG_C_sf"/>
</dbReference>
<protein>
    <submittedName>
        <fullName evidence="5">P-type conjugative transfer protein TrbG</fullName>
    </submittedName>
</protein>
<feature type="region of interest" description="Disordered" evidence="3">
    <location>
        <begin position="59"/>
        <end position="113"/>
    </location>
</feature>
<evidence type="ECO:0000313" key="6">
    <source>
        <dbReference type="Proteomes" id="UP000664466"/>
    </source>
</evidence>
<dbReference type="CDD" id="cd06911">
    <property type="entry name" value="VirB9_CagX_TrbG"/>
    <property type="match status" value="1"/>
</dbReference>
<gene>
    <name evidence="5" type="primary">trbG</name>
    <name evidence="4" type="ORF">J1836_00405</name>
    <name evidence="5" type="ORF">J1836_020210</name>
</gene>
<evidence type="ECO:0000313" key="4">
    <source>
        <dbReference type="EMBL" id="MBO0611399.1"/>
    </source>
</evidence>
<name>A0A8B0SL89_9GAMM</name>
<dbReference type="InterPro" id="IPR033645">
    <property type="entry name" value="VirB9/CagX/TrbG_C"/>
</dbReference>
<feature type="compositionally biased region" description="Low complexity" evidence="3">
    <location>
        <begin position="59"/>
        <end position="75"/>
    </location>
</feature>
<evidence type="ECO:0000256" key="1">
    <source>
        <dbReference type="ARBA" id="ARBA00006135"/>
    </source>
</evidence>
<dbReference type="Proteomes" id="UP000664466">
    <property type="component" value="Unassembled WGS sequence"/>
</dbReference>
<dbReference type="EMBL" id="JAFMPM010000004">
    <property type="protein sequence ID" value="MBO0611399.1"/>
    <property type="molecule type" value="Genomic_DNA"/>
</dbReference>
<dbReference type="AlphaFoldDB" id="A0A8B0SL89"/>
<keyword evidence="2" id="KW-0732">Signal</keyword>
<dbReference type="Pfam" id="PF03524">
    <property type="entry name" value="CagX"/>
    <property type="match status" value="1"/>
</dbReference>
<dbReference type="InterPro" id="IPR010258">
    <property type="entry name" value="Conjugal_tfr_TrbG/VirB9/CagX"/>
</dbReference>
<dbReference type="Gene3D" id="2.60.40.2500">
    <property type="match status" value="1"/>
</dbReference>
<sequence length="344" mass="37997">MDTTKLTLIVTASALMHGCAMLDTQPSSSNREFSRSGSFRYGNGLPLPEMQAAMAAAAEPEQTTYTHEPATTGWTPEPPPEPVTKPKAKRKAKHTSGPLQAIEYANQSARQSPDEASYTNAIMNYGYTSGALYQIHTAPLRLTDIQLEPGEAIIGKPAAGDTVRWVLGVNQSVEDGLPQQHVLIKPVASGLATTLVINTNRRTYMLELTSHKETYMAAVSWHYPQRVQRASLDRLRAQTLRQPTPSSVDLDNLNFAYRVESRQGSPRWTPTRVFDDGRRVFIRFPVGFQQGEAPALFVTARNGQAQMVNYRVRNGHYIVDRLFATAELRVGSDAADVVRISRVG</sequence>
<keyword evidence="6" id="KW-1185">Reference proteome</keyword>
<organism evidence="5">
    <name type="scientific">Thiothrix fructosivorans</name>
    <dbReference type="NCBI Taxonomy" id="111770"/>
    <lineage>
        <taxon>Bacteria</taxon>
        <taxon>Pseudomonadati</taxon>
        <taxon>Pseudomonadota</taxon>
        <taxon>Gammaproteobacteria</taxon>
        <taxon>Thiotrichales</taxon>
        <taxon>Thiotrichaceae</taxon>
        <taxon>Thiothrix</taxon>
    </lineage>
</organism>
<accession>A0A8B0SL89</accession>
<evidence type="ECO:0000256" key="3">
    <source>
        <dbReference type="SAM" id="MobiDB-lite"/>
    </source>
</evidence>
<comment type="similarity">
    <text evidence="1">Belongs to the TrbG/VirB9 family.</text>
</comment>
<reference evidence="5" key="2">
    <citation type="submission" date="2021-04" db="EMBL/GenBank/DDBJ databases">
        <title>Complete Genome and methylome analysis of Thiothrix fructosivorans ATCC 49748.</title>
        <authorList>
            <person name="Fomenkov A."/>
            <person name="Sun L."/>
            <person name="Vincze T."/>
            <person name="Grabovich M.Y."/>
            <person name="Roberts R.J."/>
        </authorList>
    </citation>
    <scope>NUCLEOTIDE SEQUENCE</scope>
    <source>
        <strain evidence="5">ATCC 49748</strain>
        <plasmid evidence="5">pTfr153</plasmid>
    </source>
</reference>
<keyword evidence="5" id="KW-0614">Plasmid</keyword>
<reference evidence="4 6" key="1">
    <citation type="submission" date="2021-03" db="EMBL/GenBank/DDBJ databases">
        <title>Draft genome and methylome analysis of Thiotrix fructosivoruns ATCC 49748.</title>
        <authorList>
            <person name="Fomenkov A."/>
            <person name="Grabovich M.Y."/>
            <person name="Roberts R.J."/>
        </authorList>
    </citation>
    <scope>NUCLEOTIDE SEQUENCE [LARGE SCALE GENOMIC DNA]</scope>
    <source>
        <strain evidence="4 6">ATCC 49748</strain>
        <plasmid evidence="4">pTfr153</plasmid>
    </source>
</reference>